<dbReference type="Proteomes" id="UP000006222">
    <property type="component" value="Unassembled WGS sequence"/>
</dbReference>
<gene>
    <name evidence="1" type="ORF">RBWH47_05418</name>
</gene>
<reference evidence="1 2" key="1">
    <citation type="journal article" date="2013" name="Mar. Genomics">
        <title>Expression of sulfatases in Rhodopirellula baltica and the diversity of sulfatases in the genus Rhodopirellula.</title>
        <authorList>
            <person name="Wegner C.E."/>
            <person name="Richter-Heitmann T."/>
            <person name="Klindworth A."/>
            <person name="Klockow C."/>
            <person name="Richter M."/>
            <person name="Achstetter T."/>
            <person name="Glockner F.O."/>
            <person name="Harder J."/>
        </authorList>
    </citation>
    <scope>NUCLEOTIDE SEQUENCE [LARGE SCALE GENOMIC DNA]</scope>
    <source>
        <strain evidence="1 2">WH47</strain>
    </source>
</reference>
<dbReference type="AlphaFoldDB" id="F2B1N2"/>
<evidence type="ECO:0000313" key="2">
    <source>
        <dbReference type="Proteomes" id="UP000006222"/>
    </source>
</evidence>
<name>F2B1N2_RHOBT</name>
<evidence type="ECO:0000313" key="1">
    <source>
        <dbReference type="EMBL" id="EGF24159.1"/>
    </source>
</evidence>
<organism evidence="1 2">
    <name type="scientific">Rhodopirellula baltica WH47</name>
    <dbReference type="NCBI Taxonomy" id="991778"/>
    <lineage>
        <taxon>Bacteria</taxon>
        <taxon>Pseudomonadati</taxon>
        <taxon>Planctomycetota</taxon>
        <taxon>Planctomycetia</taxon>
        <taxon>Pirellulales</taxon>
        <taxon>Pirellulaceae</taxon>
        <taxon>Rhodopirellula</taxon>
    </lineage>
</organism>
<dbReference type="EMBL" id="AFAR01000307">
    <property type="protein sequence ID" value="EGF24159.1"/>
    <property type="molecule type" value="Genomic_DNA"/>
</dbReference>
<sequence length="38" mass="4130">MTNRGESLVGGTKRAPFVRVAMAMQANPLGENEQHLFA</sequence>
<protein>
    <submittedName>
        <fullName evidence="1">Uncharacterized protein</fullName>
    </submittedName>
</protein>
<proteinExistence type="predicted"/>
<comment type="caution">
    <text evidence="1">The sequence shown here is derived from an EMBL/GenBank/DDBJ whole genome shotgun (WGS) entry which is preliminary data.</text>
</comment>
<dbReference type="PATRIC" id="fig|991778.3.peg.6237"/>
<accession>F2B1N2</accession>